<gene>
    <name evidence="8" type="ORF">PGLA1383_LOCUS38292</name>
</gene>
<dbReference type="InterPro" id="IPR019539">
    <property type="entry name" value="GalKase_N"/>
</dbReference>
<dbReference type="PRINTS" id="PR00473">
    <property type="entry name" value="GALCTOKINASE"/>
</dbReference>
<dbReference type="PRINTS" id="PR00959">
    <property type="entry name" value="MEVGALKINASE"/>
</dbReference>
<dbReference type="OrthoDB" id="187738at2759"/>
<dbReference type="InterPro" id="IPR020568">
    <property type="entry name" value="Ribosomal_Su5_D2-typ_SF"/>
</dbReference>
<dbReference type="InterPro" id="IPR006204">
    <property type="entry name" value="GHMP_kinase_N_dom"/>
</dbReference>
<comment type="caution">
    <text evidence="8">The sequence shown here is derived from an EMBL/GenBank/DDBJ whole genome shotgun (WGS) entry which is preliminary data.</text>
</comment>
<dbReference type="PIRSF" id="PIRSF000530">
    <property type="entry name" value="Galactokinase"/>
    <property type="match status" value="1"/>
</dbReference>
<reference evidence="8" key="1">
    <citation type="submission" date="2021-02" db="EMBL/GenBank/DDBJ databases">
        <authorList>
            <person name="Dougan E. K."/>
            <person name="Rhodes N."/>
            <person name="Thang M."/>
            <person name="Chan C."/>
        </authorList>
    </citation>
    <scope>NUCLEOTIDE SEQUENCE</scope>
</reference>
<dbReference type="Proteomes" id="UP000654075">
    <property type="component" value="Unassembled WGS sequence"/>
</dbReference>
<evidence type="ECO:0000313" key="9">
    <source>
        <dbReference type="Proteomes" id="UP000654075"/>
    </source>
</evidence>
<accession>A0A813G2M2</accession>
<dbReference type="PANTHER" id="PTHR10457">
    <property type="entry name" value="MEVALONATE KINASE/GALACTOKINASE"/>
    <property type="match status" value="1"/>
</dbReference>
<dbReference type="Pfam" id="PF10509">
    <property type="entry name" value="GalKase_gal_bdg"/>
    <property type="match status" value="1"/>
</dbReference>
<dbReference type="SUPFAM" id="SSF54211">
    <property type="entry name" value="Ribosomal protein S5 domain 2-like"/>
    <property type="match status" value="1"/>
</dbReference>
<evidence type="ECO:0000259" key="6">
    <source>
        <dbReference type="Pfam" id="PF08544"/>
    </source>
</evidence>
<dbReference type="GO" id="GO:0005829">
    <property type="term" value="C:cytosol"/>
    <property type="evidence" value="ECO:0007669"/>
    <property type="project" value="TreeGrafter"/>
</dbReference>
<feature type="domain" description="Galactokinase N-terminal" evidence="7">
    <location>
        <begin position="7"/>
        <end position="37"/>
    </location>
</feature>
<dbReference type="GO" id="GO:0004335">
    <property type="term" value="F:galactokinase activity"/>
    <property type="evidence" value="ECO:0007669"/>
    <property type="project" value="InterPro"/>
</dbReference>
<evidence type="ECO:0000256" key="4">
    <source>
        <dbReference type="SAM" id="MobiDB-lite"/>
    </source>
</evidence>
<keyword evidence="3" id="KW-0067">ATP-binding</keyword>
<dbReference type="SUPFAM" id="SSF55060">
    <property type="entry name" value="GHMP Kinase, C-terminal domain"/>
    <property type="match status" value="1"/>
</dbReference>
<dbReference type="AlphaFoldDB" id="A0A813G2M2"/>
<evidence type="ECO:0000256" key="1">
    <source>
        <dbReference type="ARBA" id="ARBA00006566"/>
    </source>
</evidence>
<comment type="similarity">
    <text evidence="1">Belongs to the GHMP kinase family. GalK subfamily.</text>
</comment>
<dbReference type="Gene3D" id="3.30.70.890">
    <property type="entry name" value="GHMP kinase, C-terminal domain"/>
    <property type="match status" value="1"/>
</dbReference>
<evidence type="ECO:0000256" key="3">
    <source>
        <dbReference type="ARBA" id="ARBA00022840"/>
    </source>
</evidence>
<proteinExistence type="inferred from homology"/>
<dbReference type="PANTHER" id="PTHR10457:SF7">
    <property type="entry name" value="GALACTOKINASE-RELATED"/>
    <property type="match status" value="1"/>
</dbReference>
<feature type="region of interest" description="Disordered" evidence="4">
    <location>
        <begin position="423"/>
        <end position="452"/>
    </location>
</feature>
<feature type="domain" description="GHMP kinase N-terminal" evidence="5">
    <location>
        <begin position="79"/>
        <end position="131"/>
    </location>
</feature>
<dbReference type="EMBL" id="CAJNNV010027580">
    <property type="protein sequence ID" value="CAE8620757.1"/>
    <property type="molecule type" value="Genomic_DNA"/>
</dbReference>
<dbReference type="Pfam" id="PF08544">
    <property type="entry name" value="GHMP_kinases_C"/>
    <property type="match status" value="1"/>
</dbReference>
<keyword evidence="9" id="KW-1185">Reference proteome</keyword>
<dbReference type="InterPro" id="IPR013750">
    <property type="entry name" value="GHMP_kinase_C_dom"/>
</dbReference>
<dbReference type="Gene3D" id="3.30.230.10">
    <property type="match status" value="1"/>
</dbReference>
<name>A0A813G2M2_POLGL</name>
<evidence type="ECO:0008006" key="10">
    <source>
        <dbReference type="Google" id="ProtNLM"/>
    </source>
</evidence>
<feature type="non-terminal residue" evidence="8">
    <location>
        <position position="452"/>
    </location>
</feature>
<dbReference type="Pfam" id="PF00288">
    <property type="entry name" value="GHMP_kinases_N"/>
    <property type="match status" value="1"/>
</dbReference>
<evidence type="ECO:0000256" key="2">
    <source>
        <dbReference type="ARBA" id="ARBA00022741"/>
    </source>
</evidence>
<evidence type="ECO:0000259" key="5">
    <source>
        <dbReference type="Pfam" id="PF00288"/>
    </source>
</evidence>
<protein>
    <recommendedName>
        <fullName evidence="10">Galactokinase</fullName>
    </recommendedName>
</protein>
<dbReference type="GO" id="GO:0005524">
    <property type="term" value="F:ATP binding"/>
    <property type="evidence" value="ECO:0007669"/>
    <property type="project" value="UniProtKB-KW"/>
</dbReference>
<dbReference type="InterPro" id="IPR014721">
    <property type="entry name" value="Ribsml_uS5_D2-typ_fold_subgr"/>
</dbReference>
<dbReference type="InterPro" id="IPR036554">
    <property type="entry name" value="GHMP_kinase_C_sf"/>
</dbReference>
<dbReference type="GO" id="GO:0006012">
    <property type="term" value="P:galactose metabolic process"/>
    <property type="evidence" value="ECO:0007669"/>
    <property type="project" value="InterPro"/>
</dbReference>
<dbReference type="InterPro" id="IPR000705">
    <property type="entry name" value="Galactokinase"/>
</dbReference>
<dbReference type="OMA" id="YLACFEN"/>
<evidence type="ECO:0000313" key="8">
    <source>
        <dbReference type="EMBL" id="CAE8620757.1"/>
    </source>
</evidence>
<evidence type="ECO:0000259" key="7">
    <source>
        <dbReference type="Pfam" id="PF10509"/>
    </source>
</evidence>
<sequence>PCRAFWVPGRIEVVGKHTDYAGGRSLLCAINRGFCVVTVDRQDTLLRAVSLQFESGSEDSVVEVALDPNLEVRSDHWSNYVSTAVRRLSQNFGREVPLLGCEVAIACDLPTASGMSTSSAMICAVFMALEARNSLRRRPAYVQHLKTEEVLYEYLGCIENGQSCGELQGDRGVGTFGGSEDHTAIMSSEPGLLKVFSYKPTRHERTVALPADLIFVVASSGVVAEKTGDKKADYNDAAGLARDAAAAFALREGVTAESKEACADLASCVRYCGGGQSARERISNVLRGSPQGTALETRFQQFFTENEECVLGVAEALASDDLGRLGALVDLSQQAGDEGLGNLVPETRWLPAEARRLGAVAASAFGAGFGGSVWALIAASKAEELMKVWRESYLKEFPHREPTCEFFITAPGACACQLVAEPEPDAEMRGKAAPKRPAAPEDAEKDSRQRQQ</sequence>
<keyword evidence="2" id="KW-0547">Nucleotide-binding</keyword>
<dbReference type="InterPro" id="IPR006206">
    <property type="entry name" value="Mevalonate/galactokinase"/>
</dbReference>
<feature type="domain" description="GHMP kinase C-terminal" evidence="6">
    <location>
        <begin position="314"/>
        <end position="393"/>
    </location>
</feature>
<organism evidence="8 9">
    <name type="scientific">Polarella glacialis</name>
    <name type="common">Dinoflagellate</name>
    <dbReference type="NCBI Taxonomy" id="89957"/>
    <lineage>
        <taxon>Eukaryota</taxon>
        <taxon>Sar</taxon>
        <taxon>Alveolata</taxon>
        <taxon>Dinophyceae</taxon>
        <taxon>Suessiales</taxon>
        <taxon>Suessiaceae</taxon>
        <taxon>Polarella</taxon>
    </lineage>
</organism>